<reference evidence="7 8" key="1">
    <citation type="submission" date="2021-05" db="EMBL/GenBank/DDBJ databases">
        <title>Complete genome of Nocardioides aquaticus KCTC 9944T isolated from meromictic and hypersaline Ekho Lake, Antarctica.</title>
        <authorList>
            <person name="Hwang K."/>
            <person name="Kim K.M."/>
            <person name="Choe H."/>
        </authorList>
    </citation>
    <scope>NUCLEOTIDE SEQUENCE [LARGE SCALE GENOMIC DNA]</scope>
    <source>
        <strain evidence="7 8">KCTC 9944</strain>
    </source>
</reference>
<organism evidence="7 8">
    <name type="scientific">Nocardioides aquaticus</name>
    <dbReference type="NCBI Taxonomy" id="160826"/>
    <lineage>
        <taxon>Bacteria</taxon>
        <taxon>Bacillati</taxon>
        <taxon>Actinomycetota</taxon>
        <taxon>Actinomycetes</taxon>
        <taxon>Propionibacteriales</taxon>
        <taxon>Nocardioidaceae</taxon>
        <taxon>Nocardioides</taxon>
    </lineage>
</organism>
<feature type="transmembrane region" description="Helical" evidence="6">
    <location>
        <begin position="58"/>
        <end position="80"/>
    </location>
</feature>
<dbReference type="PANTHER" id="PTHR21716">
    <property type="entry name" value="TRANSMEMBRANE PROTEIN"/>
    <property type="match status" value="1"/>
</dbReference>
<accession>A0ABX8ED58</accession>
<evidence type="ECO:0000256" key="1">
    <source>
        <dbReference type="ARBA" id="ARBA00004141"/>
    </source>
</evidence>
<proteinExistence type="inferred from homology"/>
<keyword evidence="4 6" id="KW-1133">Transmembrane helix</keyword>
<dbReference type="InterPro" id="IPR002549">
    <property type="entry name" value="AI-2E-like"/>
</dbReference>
<keyword evidence="5 6" id="KW-0472">Membrane</keyword>
<evidence type="ECO:0000256" key="3">
    <source>
        <dbReference type="ARBA" id="ARBA00022692"/>
    </source>
</evidence>
<evidence type="ECO:0000256" key="2">
    <source>
        <dbReference type="ARBA" id="ARBA00009773"/>
    </source>
</evidence>
<evidence type="ECO:0000256" key="4">
    <source>
        <dbReference type="ARBA" id="ARBA00022989"/>
    </source>
</evidence>
<feature type="transmembrane region" description="Helical" evidence="6">
    <location>
        <begin position="295"/>
        <end position="321"/>
    </location>
</feature>
<protein>
    <submittedName>
        <fullName evidence="7">Transport protein YhhT</fullName>
    </submittedName>
</protein>
<feature type="transmembrane region" description="Helical" evidence="6">
    <location>
        <begin position="220"/>
        <end position="249"/>
    </location>
</feature>
<dbReference type="Proteomes" id="UP000679307">
    <property type="component" value="Chromosome"/>
</dbReference>
<dbReference type="Pfam" id="PF01594">
    <property type="entry name" value="AI-2E_transport"/>
    <property type="match status" value="1"/>
</dbReference>
<feature type="transmembrane region" description="Helical" evidence="6">
    <location>
        <begin position="7"/>
        <end position="23"/>
    </location>
</feature>
<comment type="similarity">
    <text evidence="2">Belongs to the autoinducer-2 exporter (AI-2E) (TC 2.A.86) family.</text>
</comment>
<feature type="transmembrane region" description="Helical" evidence="6">
    <location>
        <begin position="136"/>
        <end position="159"/>
    </location>
</feature>
<name>A0ABX8ED58_9ACTN</name>
<keyword evidence="8" id="KW-1185">Reference proteome</keyword>
<dbReference type="RefSeq" id="WP_214057498.1">
    <property type="nucleotide sequence ID" value="NZ_BAAAHS010000040.1"/>
</dbReference>
<evidence type="ECO:0000313" key="7">
    <source>
        <dbReference type="EMBL" id="QVT77825.1"/>
    </source>
</evidence>
<sequence length="348" mass="36328">MSQTRTNSLLVSGACVVIVVAGLRSASDIVGPVVLAVALTIVFHPLRARLERRMPTWAASVVLLLLAYLLILALTLALVVSVGRLAALVPAYAADLDDLVADVTGRLSSAGVAPTEVAAAAGSLDVGRVLDVATSFMAGIAAVLSDLFFIVTLLLFLAFDAARVSWLADRARVHRPELVDALATFARGTRSYLGVSAVFGLIVAVIDTAMLWAIGVPGAFVWGVLAFVTNFIPNIGFVIGVVPPALIGLLEGGPSLMLWVVVLYSVVNLVIQSIIQPRYVGSAVGLSTTLTFLSLVFWAWVLGPLGALLAVPMSLLVRAVLVDADPEGHWKLPLISGQPSDQAPAATP</sequence>
<evidence type="ECO:0000256" key="5">
    <source>
        <dbReference type="ARBA" id="ARBA00023136"/>
    </source>
</evidence>
<dbReference type="PANTHER" id="PTHR21716:SF64">
    <property type="entry name" value="AI-2 TRANSPORT PROTEIN TQSA"/>
    <property type="match status" value="1"/>
</dbReference>
<dbReference type="EMBL" id="CP075371">
    <property type="protein sequence ID" value="QVT77825.1"/>
    <property type="molecule type" value="Genomic_DNA"/>
</dbReference>
<evidence type="ECO:0000313" key="8">
    <source>
        <dbReference type="Proteomes" id="UP000679307"/>
    </source>
</evidence>
<feature type="transmembrane region" description="Helical" evidence="6">
    <location>
        <begin position="256"/>
        <end position="275"/>
    </location>
</feature>
<keyword evidence="3 6" id="KW-0812">Transmembrane</keyword>
<feature type="transmembrane region" description="Helical" evidence="6">
    <location>
        <begin position="192"/>
        <end position="214"/>
    </location>
</feature>
<comment type="subcellular location">
    <subcellularLocation>
        <location evidence="1">Membrane</location>
        <topology evidence="1">Multi-pass membrane protein</topology>
    </subcellularLocation>
</comment>
<gene>
    <name evidence="7" type="primary">yhhT</name>
    <name evidence="7" type="ORF">ENKNEFLB_00194</name>
</gene>
<feature type="transmembrane region" description="Helical" evidence="6">
    <location>
        <begin position="29"/>
        <end position="46"/>
    </location>
</feature>
<evidence type="ECO:0000256" key="6">
    <source>
        <dbReference type="SAM" id="Phobius"/>
    </source>
</evidence>